<dbReference type="AlphaFoldDB" id="A0A9W7XRT4"/>
<dbReference type="EMBL" id="JANBOJ010000389">
    <property type="protein sequence ID" value="KAJ1719491.1"/>
    <property type="molecule type" value="Genomic_DNA"/>
</dbReference>
<evidence type="ECO:0000313" key="2">
    <source>
        <dbReference type="Proteomes" id="UP001149813"/>
    </source>
</evidence>
<dbReference type="OrthoDB" id="10276481at2759"/>
<sequence length="224" mass="26131">MITLIIRLYIAEDGRNTISQLNNKIMNLRTKNTLPFTYLFKNGVIEKTGSSKKTKSASAVDVNQNTNLKKKNQNIIKALTKFNNNRKLFETASHIEKIADYEFMSEPERWITAMIRRHGQNMTNYLDVCIKNMIKNFTEELEYRGMWNEIQAINSQPEATRIEVALRMMVQIVSSKADNIDNANNFAQAYYSVQEKRSGRYKEKWVAQQSRNIKRKVHEDIPAE</sequence>
<feature type="non-terminal residue" evidence="1">
    <location>
        <position position="224"/>
    </location>
</feature>
<gene>
    <name evidence="1" type="ORF">LPJ53_005753</name>
</gene>
<name>A0A9W7XRT4_9FUNG</name>
<evidence type="ECO:0000313" key="1">
    <source>
        <dbReference type="EMBL" id="KAJ1719491.1"/>
    </source>
</evidence>
<accession>A0A9W7XRT4</accession>
<reference evidence="1" key="1">
    <citation type="submission" date="2022-07" db="EMBL/GenBank/DDBJ databases">
        <title>Phylogenomic reconstructions and comparative analyses of Kickxellomycotina fungi.</title>
        <authorList>
            <person name="Reynolds N.K."/>
            <person name="Stajich J.E."/>
            <person name="Barry K."/>
            <person name="Grigoriev I.V."/>
            <person name="Crous P."/>
            <person name="Smith M.E."/>
        </authorList>
    </citation>
    <scope>NUCLEOTIDE SEQUENCE</scope>
    <source>
        <strain evidence="1">NBRC 32514</strain>
    </source>
</reference>
<keyword evidence="2" id="KW-1185">Reference proteome</keyword>
<protein>
    <submittedName>
        <fullName evidence="1">Uncharacterized protein</fullName>
    </submittedName>
</protein>
<comment type="caution">
    <text evidence="1">The sequence shown here is derived from an EMBL/GenBank/DDBJ whole genome shotgun (WGS) entry which is preliminary data.</text>
</comment>
<organism evidence="1 2">
    <name type="scientific">Coemansia erecta</name>
    <dbReference type="NCBI Taxonomy" id="147472"/>
    <lineage>
        <taxon>Eukaryota</taxon>
        <taxon>Fungi</taxon>
        <taxon>Fungi incertae sedis</taxon>
        <taxon>Zoopagomycota</taxon>
        <taxon>Kickxellomycotina</taxon>
        <taxon>Kickxellomycetes</taxon>
        <taxon>Kickxellales</taxon>
        <taxon>Kickxellaceae</taxon>
        <taxon>Coemansia</taxon>
    </lineage>
</organism>
<dbReference type="Proteomes" id="UP001149813">
    <property type="component" value="Unassembled WGS sequence"/>
</dbReference>
<proteinExistence type="predicted"/>